<gene>
    <name evidence="3" type="ORF">CAMP_LOCUS11554</name>
</gene>
<dbReference type="Pfam" id="PF14942">
    <property type="entry name" value="Muted"/>
    <property type="match status" value="1"/>
</dbReference>
<dbReference type="AlphaFoldDB" id="A0A9P1N5T6"/>
<dbReference type="GO" id="GO:0030133">
    <property type="term" value="C:transport vesicle"/>
    <property type="evidence" value="ECO:0007669"/>
    <property type="project" value="InterPro"/>
</dbReference>
<accession>A0A9P1N5T6</accession>
<keyword evidence="4" id="KW-1185">Reference proteome</keyword>
<dbReference type="Proteomes" id="UP001152747">
    <property type="component" value="Unassembled WGS sequence"/>
</dbReference>
<evidence type="ECO:0000256" key="1">
    <source>
        <dbReference type="ARBA" id="ARBA00010754"/>
    </source>
</evidence>
<evidence type="ECO:0000313" key="3">
    <source>
        <dbReference type="EMBL" id="CAI5448917.1"/>
    </source>
</evidence>
<reference evidence="3" key="1">
    <citation type="submission" date="2022-11" db="EMBL/GenBank/DDBJ databases">
        <authorList>
            <person name="Kikuchi T."/>
        </authorList>
    </citation>
    <scope>NUCLEOTIDE SEQUENCE</scope>
    <source>
        <strain evidence="3">PS1010</strain>
    </source>
</reference>
<evidence type="ECO:0000313" key="4">
    <source>
        <dbReference type="Proteomes" id="UP001152747"/>
    </source>
</evidence>
<dbReference type="InterPro" id="IPR017243">
    <property type="entry name" value="Bloc1s5"/>
</dbReference>
<proteinExistence type="inferred from homology"/>
<dbReference type="GO" id="GO:0031083">
    <property type="term" value="C:BLOC-1 complex"/>
    <property type="evidence" value="ECO:0007669"/>
    <property type="project" value="InterPro"/>
</dbReference>
<dbReference type="OrthoDB" id="5788338at2759"/>
<dbReference type="EMBL" id="CANHGI010000004">
    <property type="protein sequence ID" value="CAI5448917.1"/>
    <property type="molecule type" value="Genomic_DNA"/>
</dbReference>
<name>A0A9P1N5T6_9PELO</name>
<evidence type="ECO:0000256" key="2">
    <source>
        <dbReference type="ARBA" id="ARBA00019580"/>
    </source>
</evidence>
<protein>
    <recommendedName>
        <fullName evidence="2">Biogenesis of lysosome-related organelles complex 1 subunit 5</fullName>
    </recommendedName>
</protein>
<organism evidence="3 4">
    <name type="scientific">Caenorhabditis angaria</name>
    <dbReference type="NCBI Taxonomy" id="860376"/>
    <lineage>
        <taxon>Eukaryota</taxon>
        <taxon>Metazoa</taxon>
        <taxon>Ecdysozoa</taxon>
        <taxon>Nematoda</taxon>
        <taxon>Chromadorea</taxon>
        <taxon>Rhabditida</taxon>
        <taxon>Rhabditina</taxon>
        <taxon>Rhabditomorpha</taxon>
        <taxon>Rhabditoidea</taxon>
        <taxon>Rhabditidae</taxon>
        <taxon>Peloderinae</taxon>
        <taxon>Caenorhabditis</taxon>
    </lineage>
</organism>
<comment type="caution">
    <text evidence="3">The sequence shown here is derived from an EMBL/GenBank/DDBJ whole genome shotgun (WGS) entry which is preliminary data.</text>
</comment>
<comment type="similarity">
    <text evidence="1">Belongs to the BLOC1S5 family.</text>
</comment>
<sequence length="130" mass="15305">MSIANVVKEVTLVGEQIFDHSAVIRNEIEKFVDRFEKNERHREFDGILRASHALVEASETPVEALFDMGKMEKMTQEVDELTERITKLSNPQYKEEHDKYLENVQNEQKKYVDACREQAMIKMRNMVSNR</sequence>